<evidence type="ECO:0000313" key="4">
    <source>
        <dbReference type="EMBL" id="GAA0324505.1"/>
    </source>
</evidence>
<evidence type="ECO:0000256" key="2">
    <source>
        <dbReference type="SAM" id="SignalP"/>
    </source>
</evidence>
<dbReference type="RefSeq" id="WP_201504456.1">
    <property type="nucleotide sequence ID" value="NZ_BAAAFR010000008.1"/>
</dbReference>
<reference evidence="4 5" key="1">
    <citation type="journal article" date="2019" name="Int. J. Syst. Evol. Microbiol.">
        <title>The Global Catalogue of Microorganisms (GCM) 10K type strain sequencing project: providing services to taxonomists for standard genome sequencing and annotation.</title>
        <authorList>
            <consortium name="The Broad Institute Genomics Platform"/>
            <consortium name="The Broad Institute Genome Sequencing Center for Infectious Disease"/>
            <person name="Wu L."/>
            <person name="Ma J."/>
        </authorList>
    </citation>
    <scope>NUCLEOTIDE SEQUENCE [LARGE SCALE GENOMIC DNA]</scope>
    <source>
        <strain evidence="4 5">JCM 16343</strain>
    </source>
</reference>
<proteinExistence type="predicted"/>
<keyword evidence="5" id="KW-1185">Reference proteome</keyword>
<evidence type="ECO:0000256" key="1">
    <source>
        <dbReference type="ARBA" id="ARBA00022729"/>
    </source>
</evidence>
<feature type="domain" description="Outer membrane protein beta-barrel" evidence="3">
    <location>
        <begin position="13"/>
        <end position="195"/>
    </location>
</feature>
<dbReference type="EMBL" id="BAAAFR010000008">
    <property type="protein sequence ID" value="GAA0324505.1"/>
    <property type="molecule type" value="Genomic_DNA"/>
</dbReference>
<dbReference type="InterPro" id="IPR027385">
    <property type="entry name" value="Beta-barrel_OMP"/>
</dbReference>
<feature type="signal peptide" evidence="2">
    <location>
        <begin position="1"/>
        <end position="23"/>
    </location>
</feature>
<dbReference type="Gene3D" id="2.40.160.20">
    <property type="match status" value="1"/>
</dbReference>
<gene>
    <name evidence="4" type="ORF">GCM10009129_22890</name>
</gene>
<dbReference type="Pfam" id="PF13505">
    <property type="entry name" value="OMP_b-brl"/>
    <property type="match status" value="1"/>
</dbReference>
<keyword evidence="1 2" id="KW-0732">Signal</keyword>
<protein>
    <recommendedName>
        <fullName evidence="3">Outer membrane protein beta-barrel domain-containing protein</fullName>
    </recommendedName>
</protein>
<name>A0ABN0W405_9GAMM</name>
<accession>A0ABN0W405</accession>
<organism evidence="4 5">
    <name type="scientific">Psychrobacter aestuarii</name>
    <dbReference type="NCBI Taxonomy" id="556327"/>
    <lineage>
        <taxon>Bacteria</taxon>
        <taxon>Pseudomonadati</taxon>
        <taxon>Pseudomonadota</taxon>
        <taxon>Gammaproteobacteria</taxon>
        <taxon>Moraxellales</taxon>
        <taxon>Moraxellaceae</taxon>
        <taxon>Psychrobacter</taxon>
    </lineage>
</organism>
<evidence type="ECO:0000259" key="3">
    <source>
        <dbReference type="Pfam" id="PF13505"/>
    </source>
</evidence>
<dbReference type="InterPro" id="IPR011250">
    <property type="entry name" value="OMP/PagP_B-barrel"/>
</dbReference>
<evidence type="ECO:0000313" key="5">
    <source>
        <dbReference type="Proteomes" id="UP001501787"/>
    </source>
</evidence>
<feature type="chain" id="PRO_5046811300" description="Outer membrane protein beta-barrel domain-containing protein" evidence="2">
    <location>
        <begin position="24"/>
        <end position="195"/>
    </location>
</feature>
<sequence length="195" mass="20842">MKLLNKALVSLLLGSVMTMSAQAAVSYTNGQAYVGAKVGQYMPDGDVSDDIEDATSYGFYTGYQFTPTLGVEAEYLTTTTEEVFNDTFEKSEYSADVYGLYGTLNYVFPNTGLYAKGRLGIAKNEAEAEYTDKIVGISDKQTYSDSGIAGGLGLGYSVTPMASVEAMYNIYPSIDIGDGDELDATGITLGAHVKF</sequence>
<dbReference type="Proteomes" id="UP001501787">
    <property type="component" value="Unassembled WGS sequence"/>
</dbReference>
<comment type="caution">
    <text evidence="4">The sequence shown here is derived from an EMBL/GenBank/DDBJ whole genome shotgun (WGS) entry which is preliminary data.</text>
</comment>
<dbReference type="SUPFAM" id="SSF56925">
    <property type="entry name" value="OMPA-like"/>
    <property type="match status" value="1"/>
</dbReference>